<dbReference type="AlphaFoldDB" id="A0A158RTA5"/>
<dbReference type="PANTHER" id="PTHR31143">
    <property type="match status" value="1"/>
</dbReference>
<keyword evidence="2" id="KW-0808">Transferase</keyword>
<dbReference type="RefSeq" id="WP_000736757.1">
    <property type="nucleotide sequence ID" value="NC_012472.1"/>
</dbReference>
<dbReference type="InterPro" id="IPR016181">
    <property type="entry name" value="Acyl_CoA_acyltransferase"/>
</dbReference>
<dbReference type="InterPro" id="IPR000182">
    <property type="entry name" value="GNAT_dom"/>
</dbReference>
<gene>
    <name evidence="2" type="ordered locus">BCA_4734</name>
</gene>
<dbReference type="Proteomes" id="UP000002210">
    <property type="component" value="Chromosome"/>
</dbReference>
<evidence type="ECO:0000313" key="3">
    <source>
        <dbReference type="Proteomes" id="UP000002210"/>
    </source>
</evidence>
<feature type="domain" description="N-acetyltransferase" evidence="1">
    <location>
        <begin position="132"/>
        <end position="262"/>
    </location>
</feature>
<organism evidence="2 3">
    <name type="scientific">Bacillus cereus (strain 03BB102)</name>
    <dbReference type="NCBI Taxonomy" id="572264"/>
    <lineage>
        <taxon>Bacteria</taxon>
        <taxon>Bacillati</taxon>
        <taxon>Bacillota</taxon>
        <taxon>Bacilli</taxon>
        <taxon>Bacillales</taxon>
        <taxon>Bacillaceae</taxon>
        <taxon>Bacillus</taxon>
        <taxon>Bacillus cereus group</taxon>
    </lineage>
</organism>
<dbReference type="GO" id="GO:0016747">
    <property type="term" value="F:acyltransferase activity, transferring groups other than amino-acyl groups"/>
    <property type="evidence" value="ECO:0007669"/>
    <property type="project" value="InterPro"/>
</dbReference>
<dbReference type="PROSITE" id="PS51186">
    <property type="entry name" value="GNAT"/>
    <property type="match status" value="1"/>
</dbReference>
<evidence type="ECO:0000259" key="1">
    <source>
        <dbReference type="PROSITE" id="PS51186"/>
    </source>
</evidence>
<proteinExistence type="predicted"/>
<dbReference type="Pfam" id="PF12746">
    <property type="entry name" value="GNAT_acetyltran"/>
    <property type="match status" value="1"/>
</dbReference>
<accession>A0A158RTA5</accession>
<protein>
    <submittedName>
        <fullName evidence="2">Acetyltransferase, GNAT family</fullName>
    </submittedName>
</protein>
<dbReference type="SUPFAM" id="SSF55729">
    <property type="entry name" value="Acyl-CoA N-acyltransferases (Nat)"/>
    <property type="match status" value="1"/>
</dbReference>
<sequence>MKKLSVAEYRKILPILESLTRTTTFAYAICDQMIDGEVFINEKLTAGLIITANGIYYLFGDTDDHNYNEGLFAYLKMAIEKTEKRFTLFTSSEEWEMMIEERFSNTLRNIPRMKFKSVTFKERKQDANKNTYEVKRIDRKDIAQSNEFTEAYYKEYWGSTEVFLNNGFGFCIEQDGIIVAECVSIFNGNGFAEIDIVTHEAYHGKGLAQAVATRFIEHCMQNDITPCWDCYVDNIPSRKLASKLSFYDPIEYRLFVRKKTGE</sequence>
<name>A0A158RTA5_BACC3</name>
<dbReference type="Gene3D" id="3.40.630.30">
    <property type="match status" value="1"/>
</dbReference>
<evidence type="ECO:0000313" key="2">
    <source>
        <dbReference type="EMBL" id="ACO30549.1"/>
    </source>
</evidence>
<dbReference type="InterPro" id="IPR027365">
    <property type="entry name" value="GNAT_acetyltra_YdfB-like"/>
</dbReference>
<dbReference type="CDD" id="cd04301">
    <property type="entry name" value="NAT_SF"/>
    <property type="match status" value="1"/>
</dbReference>
<dbReference type="KEGG" id="bcx:BCA_4734"/>
<dbReference type="PANTHER" id="PTHR31143:SF2">
    <property type="entry name" value="FR47-LIKE DOMAIN-CONTAINING PROTEIN-RELATED"/>
    <property type="match status" value="1"/>
</dbReference>
<reference evidence="2 3" key="1">
    <citation type="submission" date="2009-02" db="EMBL/GenBank/DDBJ databases">
        <title>Genome sequence of Bacillus cereus 03BB102.</title>
        <authorList>
            <person name="Dodson R.J."/>
            <person name="Jackson P."/>
            <person name="Munk A.C."/>
            <person name="Brettin T."/>
            <person name="Bruce D."/>
            <person name="Detter C."/>
            <person name="Tapia R."/>
            <person name="Han C."/>
            <person name="Sutton G."/>
            <person name="Sims D."/>
        </authorList>
    </citation>
    <scope>NUCLEOTIDE SEQUENCE [LARGE SCALE GENOMIC DNA]</scope>
    <source>
        <strain evidence="2 3">03BB102</strain>
    </source>
</reference>
<dbReference type="EMBL" id="CP001407">
    <property type="protein sequence ID" value="ACO30549.1"/>
    <property type="molecule type" value="Genomic_DNA"/>
</dbReference>
<dbReference type="PATRIC" id="fig|572264.18.peg.4682"/>